<evidence type="ECO:0000313" key="9">
    <source>
        <dbReference type="Proteomes" id="UP000765509"/>
    </source>
</evidence>
<dbReference type="InterPro" id="IPR004399">
    <property type="entry name" value="HMP/HMP-P_kinase_dom"/>
</dbReference>
<dbReference type="Pfam" id="PF08543">
    <property type="entry name" value="Phos_pyr_kin"/>
    <property type="match status" value="1"/>
</dbReference>
<dbReference type="InterPro" id="IPR013749">
    <property type="entry name" value="PM/HMP-P_kinase-1"/>
</dbReference>
<dbReference type="GO" id="GO:0009228">
    <property type="term" value="P:thiamine biosynthetic process"/>
    <property type="evidence" value="ECO:0007669"/>
    <property type="project" value="InterPro"/>
</dbReference>
<proteinExistence type="predicted"/>
<dbReference type="PANTHER" id="PTHR20858">
    <property type="entry name" value="PHOSPHOMETHYLPYRIMIDINE KINASE"/>
    <property type="match status" value="1"/>
</dbReference>
<feature type="domain" description="Thiaminase-2/PQQC" evidence="6">
    <location>
        <begin position="524"/>
        <end position="730"/>
    </location>
</feature>
<dbReference type="CDD" id="cd01169">
    <property type="entry name" value="HMPP_kinase"/>
    <property type="match status" value="1"/>
</dbReference>
<feature type="domain" description="Pyridoxamine kinase/Phosphomethylpyrimidine kinase" evidence="7">
    <location>
        <begin position="235"/>
        <end position="493"/>
    </location>
</feature>
<gene>
    <name evidence="8" type="ORF">O181_019315</name>
</gene>
<evidence type="ECO:0000256" key="3">
    <source>
        <dbReference type="ARBA" id="ARBA00022777"/>
    </source>
</evidence>
<evidence type="ECO:0000313" key="8">
    <source>
        <dbReference type="EMBL" id="MBW0479600.1"/>
    </source>
</evidence>
<keyword evidence="4" id="KW-0067">ATP-binding</keyword>
<dbReference type="Gene3D" id="3.40.1190.20">
    <property type="match status" value="1"/>
</dbReference>
<evidence type="ECO:0000259" key="7">
    <source>
        <dbReference type="Pfam" id="PF08543"/>
    </source>
</evidence>
<sequence length="732" mass="80565">MKEQRLINCPRGFLTGREQRLPGWLYHIISSVGWKEMYQLPIQSSNVPQVSKSEPARTQWDQTDLLWSLACSQSIFSPTSLLTLEFCTARGLCHLQHASCSRLRAAVPATPKFIIGSNKAPALRYHRQPWVDGMFAGLQRQLLQKSGKIEPCRGQGADAVGRSAVSSAHARLGSRDPNSGTGERRSGHSSYPELSSIDLRSDRASHALPFCSSSYTAMDLETKRHPIVLTIAGSDSSGGAGIQADLKTFTTLKAYGMSVITAITSQNTMGVNGVEAVSPPMVSKQFEAVISDIPVSAIKTGMLYNAEIIKAVQASLSQLYPELSVRPHLVIDPVMVSSSGHDLLELDAINVLTSKLLGQATIITPNIPEAIILSGRRARHQTISSIEDMENCCIEISRLGAKNVLLKGGHLSTAEGMVVDILYVASDDTFHTFSHPRLQSNNTHGTGCTLSAALTVYLAKGLPLVEAVDASIKYVTGAIQTSLEIGNGSGPLNHFYNVIQRSISIPSAQQQYPFTSALIDAAGDLWKIFTSDHQFLAGVRNAKLPRRCFQHFLQQDYIFLLHYARIHSLMALKCDTMDEIDATTDLVKSIVAESKNHIKKCVEWGISKDDFLKTPESNQTIAYTRYVLDIGFTKSLLHLRVATAPCLIGYGEMALKLRNDPLTVKNRNPYWDWIVNYSGEEFQKAVKTGRDLLEQTAMKDPPSCETMHELKLIFRKAVNLEIAFWQMGLDCS</sequence>
<organism evidence="8 9">
    <name type="scientific">Austropuccinia psidii MF-1</name>
    <dbReference type="NCBI Taxonomy" id="1389203"/>
    <lineage>
        <taxon>Eukaryota</taxon>
        <taxon>Fungi</taxon>
        <taxon>Dikarya</taxon>
        <taxon>Basidiomycota</taxon>
        <taxon>Pucciniomycotina</taxon>
        <taxon>Pucciniomycetes</taxon>
        <taxon>Pucciniales</taxon>
        <taxon>Sphaerophragmiaceae</taxon>
        <taxon>Austropuccinia</taxon>
    </lineage>
</organism>
<dbReference type="Pfam" id="PF03070">
    <property type="entry name" value="TENA_THI-4"/>
    <property type="match status" value="1"/>
</dbReference>
<dbReference type="GO" id="GO:0005829">
    <property type="term" value="C:cytosol"/>
    <property type="evidence" value="ECO:0007669"/>
    <property type="project" value="TreeGrafter"/>
</dbReference>
<dbReference type="InterPro" id="IPR029056">
    <property type="entry name" value="Ribokinase-like"/>
</dbReference>
<accession>A0A9Q3CAD0</accession>
<name>A0A9Q3CAD0_9BASI</name>
<dbReference type="SUPFAM" id="SSF48613">
    <property type="entry name" value="Heme oxygenase-like"/>
    <property type="match status" value="1"/>
</dbReference>
<dbReference type="PANTHER" id="PTHR20858:SF17">
    <property type="entry name" value="HYDROXYMETHYLPYRIMIDINE_PHOSPHOMETHYLPYRIMIDINE KINASE THI20-RELATED"/>
    <property type="match status" value="1"/>
</dbReference>
<dbReference type="GO" id="GO:0008972">
    <property type="term" value="F:phosphomethylpyrimidine kinase activity"/>
    <property type="evidence" value="ECO:0007669"/>
    <property type="project" value="InterPro"/>
</dbReference>
<feature type="region of interest" description="Disordered" evidence="5">
    <location>
        <begin position="165"/>
        <end position="194"/>
    </location>
</feature>
<dbReference type="InterPro" id="IPR004305">
    <property type="entry name" value="Thiaminase-2/PQQC"/>
</dbReference>
<comment type="caution">
    <text evidence="8">The sequence shown here is derived from an EMBL/GenBank/DDBJ whole genome shotgun (WGS) entry which is preliminary data.</text>
</comment>
<dbReference type="EMBL" id="AVOT02005651">
    <property type="protein sequence ID" value="MBW0479600.1"/>
    <property type="molecule type" value="Genomic_DNA"/>
</dbReference>
<keyword evidence="1" id="KW-0808">Transferase</keyword>
<dbReference type="Proteomes" id="UP000765509">
    <property type="component" value="Unassembled WGS sequence"/>
</dbReference>
<dbReference type="CDD" id="cd19367">
    <property type="entry name" value="TenA_C_ScTHI20-like"/>
    <property type="match status" value="1"/>
</dbReference>
<keyword evidence="9" id="KW-1185">Reference proteome</keyword>
<keyword evidence="2" id="KW-0547">Nucleotide-binding</keyword>
<evidence type="ECO:0000256" key="4">
    <source>
        <dbReference type="ARBA" id="ARBA00022840"/>
    </source>
</evidence>
<evidence type="ECO:0000256" key="2">
    <source>
        <dbReference type="ARBA" id="ARBA00022741"/>
    </source>
</evidence>
<dbReference type="NCBIfam" id="TIGR00097">
    <property type="entry name" value="HMP-P_kinase"/>
    <property type="match status" value="1"/>
</dbReference>
<dbReference type="GO" id="GO:0005524">
    <property type="term" value="F:ATP binding"/>
    <property type="evidence" value="ECO:0007669"/>
    <property type="project" value="UniProtKB-KW"/>
</dbReference>
<keyword evidence="3" id="KW-0418">Kinase</keyword>
<evidence type="ECO:0000256" key="5">
    <source>
        <dbReference type="SAM" id="MobiDB-lite"/>
    </source>
</evidence>
<dbReference type="OrthoDB" id="10028886at2759"/>
<evidence type="ECO:0008006" key="10">
    <source>
        <dbReference type="Google" id="ProtNLM"/>
    </source>
</evidence>
<protein>
    <recommendedName>
        <fullName evidence="10">Phosphomethylpyrimidine kinase</fullName>
    </recommendedName>
</protein>
<evidence type="ECO:0000259" key="6">
    <source>
        <dbReference type="Pfam" id="PF03070"/>
    </source>
</evidence>
<dbReference type="InterPro" id="IPR016084">
    <property type="entry name" value="Haem_Oase-like_multi-hlx"/>
</dbReference>
<dbReference type="Gene3D" id="1.20.910.10">
    <property type="entry name" value="Heme oxygenase-like"/>
    <property type="match status" value="1"/>
</dbReference>
<dbReference type="GO" id="GO:0008902">
    <property type="term" value="F:hydroxymethylpyrimidine kinase activity"/>
    <property type="evidence" value="ECO:0007669"/>
    <property type="project" value="TreeGrafter"/>
</dbReference>
<dbReference type="SUPFAM" id="SSF53613">
    <property type="entry name" value="Ribokinase-like"/>
    <property type="match status" value="1"/>
</dbReference>
<dbReference type="FunFam" id="3.40.1190.20:FF:000003">
    <property type="entry name" value="Phosphomethylpyrimidine kinase ThiD"/>
    <property type="match status" value="1"/>
</dbReference>
<dbReference type="AlphaFoldDB" id="A0A9Q3CAD0"/>
<evidence type="ECO:0000256" key="1">
    <source>
        <dbReference type="ARBA" id="ARBA00022679"/>
    </source>
</evidence>
<reference evidence="8" key="1">
    <citation type="submission" date="2021-03" db="EMBL/GenBank/DDBJ databases">
        <title>Draft genome sequence of rust myrtle Austropuccinia psidii MF-1, a brazilian biotype.</title>
        <authorList>
            <person name="Quecine M.C."/>
            <person name="Pachon D.M.R."/>
            <person name="Bonatelli M.L."/>
            <person name="Correr F.H."/>
            <person name="Franceschini L.M."/>
            <person name="Leite T.F."/>
            <person name="Margarido G.R.A."/>
            <person name="Almeida C.A."/>
            <person name="Ferrarezi J.A."/>
            <person name="Labate C.A."/>
        </authorList>
    </citation>
    <scope>NUCLEOTIDE SEQUENCE</scope>
    <source>
        <strain evidence="8">MF-1</strain>
    </source>
</reference>